<feature type="binding site" evidence="14">
    <location>
        <position position="1355"/>
    </location>
    <ligand>
        <name>ATP</name>
        <dbReference type="ChEBI" id="CHEBI:30616"/>
    </ligand>
</feature>
<dbReference type="GO" id="GO:0004550">
    <property type="term" value="F:nucleoside diphosphate kinase activity"/>
    <property type="evidence" value="ECO:0007669"/>
    <property type="project" value="InterPro"/>
</dbReference>
<feature type="domain" description="Nucleoside diphosphate kinase-like" evidence="17">
    <location>
        <begin position="448"/>
        <end position="570"/>
    </location>
</feature>
<feature type="active site" description="Pros-phosphohistidine intermediate" evidence="14">
    <location>
        <position position="693"/>
    </location>
</feature>
<feature type="binding site" evidence="14">
    <location>
        <position position="971"/>
    </location>
    <ligand>
        <name>ATP</name>
        <dbReference type="ChEBI" id="CHEBI:30616"/>
    </ligand>
</feature>
<dbReference type="InterPro" id="IPR036850">
    <property type="entry name" value="NDK-like_dom_sf"/>
</dbReference>
<evidence type="ECO:0000256" key="11">
    <source>
        <dbReference type="ARBA" id="ARBA00022842"/>
    </source>
</evidence>
<dbReference type="GO" id="GO:0006241">
    <property type="term" value="P:CTP biosynthetic process"/>
    <property type="evidence" value="ECO:0007669"/>
    <property type="project" value="InterPro"/>
</dbReference>
<dbReference type="GO" id="GO:0016787">
    <property type="term" value="F:hydrolase activity"/>
    <property type="evidence" value="ECO:0007669"/>
    <property type="project" value="UniProtKB-KW"/>
</dbReference>
<feature type="binding site" evidence="14">
    <location>
        <position position="1377"/>
    </location>
    <ligand>
        <name>ATP</name>
        <dbReference type="ChEBI" id="CHEBI:30616"/>
    </ligand>
</feature>
<feature type="active site" description="Pros-phosphohistidine intermediate" evidence="14">
    <location>
        <position position="418"/>
    </location>
</feature>
<feature type="binding site" evidence="14">
    <location>
        <position position="947"/>
    </location>
    <ligand>
        <name>ATP</name>
        <dbReference type="ChEBI" id="CHEBI:30616"/>
    </ligand>
</feature>
<dbReference type="PRINTS" id="PR01243">
    <property type="entry name" value="NUCDPKINASE"/>
</dbReference>
<keyword evidence="13" id="KW-0966">Cell projection</keyword>
<organism evidence="18 19">
    <name type="scientific">Neocallimastix californiae</name>
    <dbReference type="NCBI Taxonomy" id="1754190"/>
    <lineage>
        <taxon>Eukaryota</taxon>
        <taxon>Fungi</taxon>
        <taxon>Fungi incertae sedis</taxon>
        <taxon>Chytridiomycota</taxon>
        <taxon>Chytridiomycota incertae sedis</taxon>
        <taxon>Neocallimastigomycetes</taxon>
        <taxon>Neocallimastigales</taxon>
        <taxon>Neocallimastigaceae</taxon>
        <taxon>Neocallimastix</taxon>
    </lineage>
</organism>
<feature type="active site" description="Pros-phosphohistidine intermediate" evidence="14">
    <location>
        <position position="1118"/>
    </location>
</feature>
<feature type="domain" description="Nucleoside diphosphate kinase-like" evidence="17">
    <location>
        <begin position="1405"/>
        <end position="1542"/>
    </location>
</feature>
<feature type="binding site" evidence="14">
    <location>
        <position position="1321"/>
    </location>
    <ligand>
        <name>ATP</name>
        <dbReference type="ChEBI" id="CHEBI:30616"/>
    </ligand>
</feature>
<feature type="binding site" evidence="14">
    <location>
        <position position="1506"/>
    </location>
    <ligand>
        <name>ATP</name>
        <dbReference type="ChEBI" id="CHEBI:30616"/>
    </ligand>
</feature>
<evidence type="ECO:0000256" key="14">
    <source>
        <dbReference type="PROSITE-ProRule" id="PRU00706"/>
    </source>
</evidence>
<evidence type="ECO:0000256" key="2">
    <source>
        <dbReference type="ARBA" id="ARBA00008142"/>
    </source>
</evidence>
<dbReference type="InterPro" id="IPR034907">
    <property type="entry name" value="NDK-like_dom"/>
</dbReference>
<feature type="binding site" evidence="14">
    <location>
        <position position="774"/>
    </location>
    <ligand>
        <name>ATP</name>
        <dbReference type="ChEBI" id="CHEBI:30616"/>
    </ligand>
</feature>
<keyword evidence="19" id="KW-1185">Reference proteome</keyword>
<dbReference type="SUPFAM" id="SSF54919">
    <property type="entry name" value="Nucleoside diphosphate kinase, NDK"/>
    <property type="match status" value="11"/>
</dbReference>
<evidence type="ECO:0000256" key="15">
    <source>
        <dbReference type="RuleBase" id="RU004011"/>
    </source>
</evidence>
<evidence type="ECO:0000256" key="1">
    <source>
        <dbReference type="ARBA" id="ARBA00004138"/>
    </source>
</evidence>
<feature type="binding site" evidence="14">
    <location>
        <position position="1273"/>
    </location>
    <ligand>
        <name>ATP</name>
        <dbReference type="ChEBI" id="CHEBI:30616"/>
    </ligand>
</feature>
<feature type="binding site" evidence="14">
    <location>
        <position position="832"/>
    </location>
    <ligand>
        <name>ATP</name>
        <dbReference type="ChEBI" id="CHEBI:30616"/>
    </ligand>
</feature>
<evidence type="ECO:0000256" key="3">
    <source>
        <dbReference type="ARBA" id="ARBA00017632"/>
    </source>
</evidence>
<keyword evidence="11" id="KW-0460">Magnesium</keyword>
<evidence type="ECO:0000313" key="19">
    <source>
        <dbReference type="Proteomes" id="UP000193920"/>
    </source>
</evidence>
<comment type="subcellular location">
    <subcellularLocation>
        <location evidence="1">Cell projection</location>
        <location evidence="1">Cilium</location>
    </subcellularLocation>
</comment>
<evidence type="ECO:0000256" key="4">
    <source>
        <dbReference type="ARBA" id="ARBA00022490"/>
    </source>
</evidence>
<feature type="active site" description="Pros-phosphohistidine intermediate" evidence="14">
    <location>
        <position position="1380"/>
    </location>
</feature>
<feature type="binding site" evidence="14">
    <location>
        <position position="1009"/>
    </location>
    <ligand>
        <name>ATP</name>
        <dbReference type="ChEBI" id="CHEBI:30616"/>
    </ligand>
</feature>
<evidence type="ECO:0000256" key="9">
    <source>
        <dbReference type="ARBA" id="ARBA00022801"/>
    </source>
</evidence>
<feature type="binding site" evidence="14">
    <location>
        <position position="961"/>
    </location>
    <ligand>
        <name>ATP</name>
        <dbReference type="ChEBI" id="CHEBI:30616"/>
    </ligand>
</feature>
<keyword evidence="6" id="KW-0479">Metal-binding</keyword>
<evidence type="ECO:0000256" key="6">
    <source>
        <dbReference type="ARBA" id="ARBA00022723"/>
    </source>
</evidence>
<feature type="binding site" evidence="14">
    <location>
        <position position="1631"/>
    </location>
    <ligand>
        <name>ATP</name>
        <dbReference type="ChEBI" id="CHEBI:30616"/>
    </ligand>
</feature>
<gene>
    <name evidence="18" type="ORF">LY90DRAFT_509142</name>
</gene>
<feature type="active site" description="Pros-phosphohistidine intermediate" evidence="14">
    <location>
        <position position="835"/>
    </location>
</feature>
<sequence length="1679" mass="190618">MATNRQQFEYIYKIQTQEQWEEELKKPTIEVFDVYSGWAGPCNAITSTFKRIKLELNDDVTFCQVKADEIEDLKDYRDNSCPFFLFYNHGVFVDLVQGVNASLIEKKIKQQIENEKNNVPRVLFVPEKKEKPKTPLKLKKEKKIEKEYVIAILKPEVLRNDIIEKIIEMFMKNSFAIEEKKDVELTPEQVSVIYSDMPDDDPLKAKHIEYMSSNPCLAFLLAREDPFNLLSELSGPENPAVAKEESPESIRSLYGADEIKNAIYCSKNSASVLRDTEILFPDRFNEIKQQQEKLKVISSRIQYTLILIKPDTYKEGKKDEIFDIIKSNDFNIIAEKEILLSKDTAQEFYRDHISKSFYENLTKYISSGPIYAAVIEKENAIKSIRNLVGPSNPEKAKEVAPNSIRALYGVDICKNAIHASDTISNAEKEINILFPEIAELRDDVKPIIERTLALIKPDLYAQEGKKDEILSIIQEKGYSIIAEREIKFELNTATEFYKEYENQPFFEELINYMSRIMSYLIYKTIFNFILISLRAQYGENILKNGIHCSTNEKNAIREIKLLFPDIDPLALQSHETERVLFLIKPDVYADGKKEEIRDILIDNGYGIITEKELVMDEETSSFIFKKHEGKSFFKELIEWVSNKPVYAMVIERVDGISRLYRIKGPTDPAKASRDAPDSLRAKYGTDGVKNVVHSSDSVEIAKDEIDMLFPELPEILLHETTLALIKPDAMGSGKKDEIINIIKDNGFNILAEKEYKMTVDIAKEFYKEHKGRAFYNDLTTWMSSSPIYAMKLEKENAVKEWRKLMGPTNSEKARKDEPQSIRALFGTDGSQNAVHGSDSICSAQRELDIIFPELGIQTTTLALIKPDAYGAGKKDNILKIIKEHGFTILGEKEYKMTIEMAKLFYKEHEGKSFFDELTLWMSSAPIYAIKLKRSNAVKKWRRLMGPTNSEKARIEEPQSIRALFGTDGSHNAVHGSDSNYSAKRELSLIFPELICNKPLLKPRTLALIKPDAYGAGKKDEIVKLIKSKGFKITAEKEITMTIDIAKEFYKEHEGKPFFDELTTWMSSAPIYAMRLEKPNVVKAWRELMGPTNSEKAREIAPESIRALFGTDGSQNAVHGSDSNESAERELNIIFPELGPVISTLALIKPDAYGAGKKDDIIKMIKEKGFNIAAEKEITMSMDIAKEFYKEHDGKPFFDELTTWMSSAPIYAMKLEKPNAIKEWRKLMGPTNSEKAHGSQNAVHGSDSNESAERELNIIFPELGPVISTLALIKPDAYGAGKKDDIIKMIKEKGFNIVAEKEITMSMDIAKEFYKEHDGKPFFDELTTWMSSAPIYAMKLEKPNAIKEWRKLMGPTNSEKAREEAPERALYGTDGSQNAVHGSDSNESAERELNIIFPELGPVISTLALIKPDAYGAGKKDDIIKMIKNKDFIIVAEKEITMSMDIAKEFYKEHDGKPFFDELTTWMSSAPIYAMKLEKPNAIKEWRKLMGPTNSEKAREEAPESIRALFGTDGSKNAVHGSDSAESAERELNIIFPELGPVISTLALIKPDAYGAGKKGDIIKMIKERGFDIYLGKEITMTMDIAKEFYKEHDGKPFFDELTTWMSSAPIYAMKLVRVNAVKEWRKLMGPTNSEKAREEAPGSIRALFGTDGSQNAVHGSDSLFNAKRELDLIFPELIN</sequence>
<dbReference type="GO" id="GO:0005929">
    <property type="term" value="C:cilium"/>
    <property type="evidence" value="ECO:0007669"/>
    <property type="project" value="UniProtKB-SubCell"/>
</dbReference>
<dbReference type="SMART" id="SM00562">
    <property type="entry name" value="NDK"/>
    <property type="match status" value="11"/>
</dbReference>
<keyword evidence="12" id="KW-0546">Nucleotide metabolism</keyword>
<feature type="binding site" evidence="14">
    <location>
        <position position="1057"/>
    </location>
    <ligand>
        <name>ATP</name>
        <dbReference type="ChEBI" id="CHEBI:30616"/>
    </ligand>
</feature>
<feature type="domain" description="Nucleoside diphosphate kinase-like" evidence="17">
    <location>
        <begin position="1143"/>
        <end position="1266"/>
    </location>
</feature>
<protein>
    <recommendedName>
        <fullName evidence="3">Nucleoside diphosphate kinase</fullName>
    </recommendedName>
</protein>
<dbReference type="Gene3D" id="3.40.30.10">
    <property type="entry name" value="Glutaredoxin"/>
    <property type="match status" value="1"/>
</dbReference>
<evidence type="ECO:0000256" key="8">
    <source>
        <dbReference type="ARBA" id="ARBA00022777"/>
    </source>
</evidence>
<feature type="active site" description="Pros-phosphohistidine intermediate" evidence="14">
    <location>
        <position position="1658"/>
    </location>
</feature>
<feature type="domain" description="Nucleoside diphosphate kinase-like" evidence="17">
    <location>
        <begin position="1544"/>
        <end position="1679"/>
    </location>
</feature>
<dbReference type="OrthoDB" id="2162449at2759"/>
<feature type="binding site" evidence="14">
    <location>
        <position position="1367"/>
    </location>
    <ligand>
        <name>ATP</name>
        <dbReference type="ChEBI" id="CHEBI:30616"/>
    </ligand>
</feature>
<feature type="binding site" evidence="14">
    <location>
        <position position="822"/>
    </location>
    <ligand>
        <name>ATP</name>
        <dbReference type="ChEBI" id="CHEBI:30616"/>
    </ligand>
</feature>
<feature type="active site" description="Pros-phosphohistidine intermediate" evidence="14">
    <location>
        <position position="547"/>
    </location>
</feature>
<feature type="binding site" evidence="14">
    <location>
        <position position="913"/>
    </location>
    <ligand>
        <name>ATP</name>
        <dbReference type="ChEBI" id="CHEBI:30616"/>
    </ligand>
</feature>
<reference evidence="18 19" key="1">
    <citation type="submission" date="2016-08" db="EMBL/GenBank/DDBJ databases">
        <title>A Parts List for Fungal Cellulosomes Revealed by Comparative Genomics.</title>
        <authorList>
            <consortium name="DOE Joint Genome Institute"/>
            <person name="Haitjema C.H."/>
            <person name="Gilmore S.P."/>
            <person name="Henske J.K."/>
            <person name="Solomon K.V."/>
            <person name="De Groot R."/>
            <person name="Kuo A."/>
            <person name="Mondo S.J."/>
            <person name="Salamov A.A."/>
            <person name="Labutti K."/>
            <person name="Zhao Z."/>
            <person name="Chiniquy J."/>
            <person name="Barry K."/>
            <person name="Brewer H.M."/>
            <person name="Purvine S.O."/>
            <person name="Wright A.T."/>
            <person name="Boxma B."/>
            <person name="Van Alen T."/>
            <person name="Hackstein J.H."/>
            <person name="Baker S.E."/>
            <person name="Grigoriev I.V."/>
            <person name="O'Malley M.A."/>
        </authorList>
    </citation>
    <scope>NUCLEOTIDE SEQUENCE [LARGE SCALE GENOMIC DNA]</scope>
    <source>
        <strain evidence="18 19">G1</strain>
    </source>
</reference>
<keyword evidence="4" id="KW-0963">Cytoplasm</keyword>
<dbReference type="InterPro" id="IPR013766">
    <property type="entry name" value="Thioredoxin_domain"/>
</dbReference>
<feature type="region of interest" description="Disordered" evidence="16">
    <location>
        <begin position="1229"/>
        <end position="1248"/>
    </location>
</feature>
<evidence type="ECO:0000313" key="18">
    <source>
        <dbReference type="EMBL" id="ORY47179.1"/>
    </source>
</evidence>
<dbReference type="GO" id="GO:0046872">
    <property type="term" value="F:metal ion binding"/>
    <property type="evidence" value="ECO:0007669"/>
    <property type="project" value="UniProtKB-KW"/>
</dbReference>
<feature type="domain" description="Nucleoside diphosphate kinase-like" evidence="17">
    <location>
        <begin position="1001"/>
        <end position="1141"/>
    </location>
</feature>
<feature type="binding site" evidence="14">
    <location>
        <position position="808"/>
    </location>
    <ligand>
        <name>ATP</name>
        <dbReference type="ChEBI" id="CHEBI:30616"/>
    </ligand>
</feature>
<comment type="similarity">
    <text evidence="2 14 15">Belongs to the NDK family.</text>
</comment>
<dbReference type="PROSITE" id="PS00469">
    <property type="entry name" value="NDPK"/>
    <property type="match status" value="6"/>
</dbReference>
<dbReference type="EMBL" id="MCOG01000105">
    <property type="protein sequence ID" value="ORY47179.1"/>
    <property type="molecule type" value="Genomic_DNA"/>
</dbReference>
<keyword evidence="10" id="KW-0067">ATP-binding</keyword>
<feature type="binding site" evidence="14">
    <location>
        <position position="1105"/>
    </location>
    <ligand>
        <name>ATP</name>
        <dbReference type="ChEBI" id="CHEBI:30616"/>
    </ligand>
</feature>
<feature type="binding site" evidence="14">
    <location>
        <position position="1492"/>
    </location>
    <ligand>
        <name>ATP</name>
        <dbReference type="ChEBI" id="CHEBI:30616"/>
    </ligand>
</feature>
<feature type="binding site" evidence="14">
    <location>
        <position position="1458"/>
    </location>
    <ligand>
        <name>ATP</name>
        <dbReference type="ChEBI" id="CHEBI:30616"/>
    </ligand>
</feature>
<dbReference type="PROSITE" id="PS51374">
    <property type="entry name" value="NDPK_LIKE"/>
    <property type="match status" value="11"/>
</dbReference>
<evidence type="ECO:0000259" key="17">
    <source>
        <dbReference type="SMART" id="SM00562"/>
    </source>
</evidence>
<keyword evidence="8 18" id="KW-0418">Kinase</keyword>
<dbReference type="GO" id="GO:0005524">
    <property type="term" value="F:ATP binding"/>
    <property type="evidence" value="ECO:0007669"/>
    <property type="project" value="UniProtKB-KW"/>
</dbReference>
<feature type="active site" description="Pros-phosphohistidine intermediate" evidence="14">
    <location>
        <position position="1519"/>
    </location>
</feature>
<dbReference type="PANTHER" id="PTHR46161:SF3">
    <property type="entry name" value="NUCLEOSIDE DIPHOSPHATE KINASE DDB_G0292928-RELATED"/>
    <property type="match status" value="1"/>
</dbReference>
<feature type="binding site" evidence="14">
    <location>
        <position position="941"/>
    </location>
    <ligand>
        <name>ATP</name>
        <dbReference type="ChEBI" id="CHEBI:30616"/>
    </ligand>
</feature>
<feature type="binding site" evidence="14">
    <location>
        <position position="1625"/>
    </location>
    <ligand>
        <name>ATP</name>
        <dbReference type="ChEBI" id="CHEBI:30616"/>
    </ligand>
</feature>
<proteinExistence type="inferred from homology"/>
<evidence type="ECO:0000256" key="16">
    <source>
        <dbReference type="SAM" id="MobiDB-lite"/>
    </source>
</evidence>
<feature type="domain" description="Nucleoside diphosphate kinase-like" evidence="17">
    <location>
        <begin position="718"/>
        <end position="858"/>
    </location>
</feature>
<dbReference type="FunFam" id="3.30.70.141:FF:000010">
    <property type="entry name" value="Nucleoside diphosphate kinase 7"/>
    <property type="match status" value="2"/>
</dbReference>
<accession>A0A1Y2CJH4</accession>
<dbReference type="Pfam" id="PF00085">
    <property type="entry name" value="Thioredoxin"/>
    <property type="match status" value="1"/>
</dbReference>
<feature type="binding site" evidence="14">
    <location>
        <position position="1091"/>
    </location>
    <ligand>
        <name>ATP</name>
        <dbReference type="ChEBI" id="CHEBI:30616"/>
    </ligand>
</feature>
<feature type="binding site" evidence="14">
    <location>
        <position position="1085"/>
    </location>
    <ligand>
        <name>ATP</name>
        <dbReference type="ChEBI" id="CHEBI:30616"/>
    </ligand>
</feature>
<evidence type="ECO:0000256" key="13">
    <source>
        <dbReference type="ARBA" id="ARBA00023273"/>
    </source>
</evidence>
<feature type="binding site" evidence="14">
    <location>
        <position position="1645"/>
    </location>
    <ligand>
        <name>ATP</name>
        <dbReference type="ChEBI" id="CHEBI:30616"/>
    </ligand>
</feature>
<comment type="caution">
    <text evidence="14">Lacks conserved residue(s) required for the propagation of feature annotation.</text>
</comment>
<feature type="binding site" evidence="14">
    <location>
        <position position="1349"/>
    </location>
    <ligand>
        <name>ATP</name>
        <dbReference type="ChEBI" id="CHEBI:30616"/>
    </ligand>
</feature>
<feature type="binding site" evidence="14">
    <location>
        <position position="802"/>
    </location>
    <ligand>
        <name>ATP</name>
        <dbReference type="ChEBI" id="CHEBI:30616"/>
    </ligand>
</feature>
<evidence type="ECO:0000256" key="5">
    <source>
        <dbReference type="ARBA" id="ARBA00022679"/>
    </source>
</evidence>
<feature type="domain" description="Nucleoside diphosphate kinase-like" evidence="17">
    <location>
        <begin position="301"/>
        <end position="441"/>
    </location>
</feature>
<keyword evidence="5" id="KW-0808">Transferase</keyword>
<dbReference type="InterPro" id="IPR001564">
    <property type="entry name" value="Nucleoside_diP_kinase"/>
</dbReference>
<feature type="binding site" evidence="14">
    <location>
        <position position="1115"/>
    </location>
    <ligand>
        <name>ATP</name>
        <dbReference type="ChEBI" id="CHEBI:30616"/>
    </ligand>
</feature>
<dbReference type="InterPro" id="IPR023005">
    <property type="entry name" value="Nucleoside_diP_kinase_AS"/>
</dbReference>
<dbReference type="Gene3D" id="3.30.70.141">
    <property type="entry name" value="Nucleoside diphosphate kinase-like domain"/>
    <property type="match status" value="12"/>
</dbReference>
<name>A0A1Y2CJH4_9FUNG</name>
<dbReference type="GO" id="GO:0006183">
    <property type="term" value="P:GTP biosynthetic process"/>
    <property type="evidence" value="ECO:0007669"/>
    <property type="project" value="InterPro"/>
</dbReference>
<dbReference type="Pfam" id="PF00334">
    <property type="entry name" value="NDK"/>
    <property type="match status" value="11"/>
</dbReference>
<keyword evidence="7" id="KW-0547">Nucleotide-binding</keyword>
<evidence type="ECO:0000256" key="12">
    <source>
        <dbReference type="ARBA" id="ARBA00023080"/>
    </source>
</evidence>
<comment type="caution">
    <text evidence="18">The sequence shown here is derived from an EMBL/GenBank/DDBJ whole genome shotgun (WGS) entry which is preliminary data.</text>
</comment>
<feature type="binding site" evidence="14">
    <location>
        <position position="1597"/>
    </location>
    <ligand>
        <name>ATP</name>
        <dbReference type="ChEBI" id="CHEBI:30616"/>
    </ligand>
</feature>
<feature type="binding site" evidence="14">
    <location>
        <position position="1486"/>
    </location>
    <ligand>
        <name>ATP</name>
        <dbReference type="ChEBI" id="CHEBI:30616"/>
    </ligand>
</feature>
<feature type="domain" description="Nucleoside diphosphate kinase-like" evidence="17">
    <location>
        <begin position="1268"/>
        <end position="1403"/>
    </location>
</feature>
<dbReference type="GO" id="GO:0006228">
    <property type="term" value="P:UTP biosynthetic process"/>
    <property type="evidence" value="ECO:0007669"/>
    <property type="project" value="InterPro"/>
</dbReference>
<feature type="active site" description="Pros-phosphohistidine intermediate" evidence="14">
    <location>
        <position position="1243"/>
    </location>
</feature>
<evidence type="ECO:0000256" key="7">
    <source>
        <dbReference type="ARBA" id="ARBA00022741"/>
    </source>
</evidence>
<feature type="binding site" evidence="14">
    <location>
        <position position="1410"/>
    </location>
    <ligand>
        <name>ATP</name>
        <dbReference type="ChEBI" id="CHEBI:30616"/>
    </ligand>
</feature>
<feature type="compositionally biased region" description="Polar residues" evidence="16">
    <location>
        <begin position="1373"/>
        <end position="1385"/>
    </location>
</feature>
<feature type="binding site" evidence="14">
    <location>
        <position position="1549"/>
    </location>
    <ligand>
        <name>ATP</name>
        <dbReference type="ChEBI" id="CHEBI:30616"/>
    </ligand>
</feature>
<feature type="binding site" evidence="14">
    <location>
        <position position="726"/>
    </location>
    <ligand>
        <name>ATP</name>
        <dbReference type="ChEBI" id="CHEBI:30616"/>
    </ligand>
</feature>
<dbReference type="Proteomes" id="UP000193920">
    <property type="component" value="Unassembled WGS sequence"/>
</dbReference>
<feature type="active site" description="Pros-phosphohistidine intermediate" evidence="14">
    <location>
        <position position="974"/>
    </location>
</feature>
<feature type="binding site" evidence="14">
    <location>
        <position position="865"/>
    </location>
    <ligand>
        <name>ATP</name>
        <dbReference type="ChEBI" id="CHEBI:30616"/>
    </ligand>
</feature>
<feature type="domain" description="Nucleoside diphosphate kinase-like" evidence="17">
    <location>
        <begin position="146"/>
        <end position="286"/>
    </location>
</feature>
<dbReference type="PANTHER" id="PTHR46161">
    <property type="entry name" value="NUCLEOSIDE DIPHOSPHATE KINASE"/>
    <property type="match status" value="1"/>
</dbReference>
<feature type="domain" description="Nucleoside diphosphate kinase-like" evidence="17">
    <location>
        <begin position="576"/>
        <end position="717"/>
    </location>
</feature>
<feature type="region of interest" description="Disordered" evidence="16">
    <location>
        <begin position="1353"/>
        <end position="1385"/>
    </location>
</feature>
<keyword evidence="9" id="KW-0378">Hydrolase</keyword>
<feature type="domain" description="Nucleoside diphosphate kinase-like" evidence="17">
    <location>
        <begin position="859"/>
        <end position="996"/>
    </location>
</feature>
<dbReference type="STRING" id="1754190.A0A1Y2CJH4"/>
<evidence type="ECO:0000256" key="10">
    <source>
        <dbReference type="ARBA" id="ARBA00022840"/>
    </source>
</evidence>
<dbReference type="InterPro" id="IPR036249">
    <property type="entry name" value="Thioredoxin-like_sf"/>
</dbReference>
<dbReference type="SUPFAM" id="SSF52833">
    <property type="entry name" value="Thioredoxin-like"/>
    <property type="match status" value="1"/>
</dbReference>
<feature type="binding site" evidence="14">
    <location>
        <position position="1516"/>
    </location>
    <ligand>
        <name>ATP</name>
        <dbReference type="ChEBI" id="CHEBI:30616"/>
    </ligand>
</feature>
<feature type="binding site" evidence="14">
    <location>
        <position position="1655"/>
    </location>
    <ligand>
        <name>ATP</name>
        <dbReference type="ChEBI" id="CHEBI:30616"/>
    </ligand>
</feature>